<name>A0A843W3G1_COLES</name>
<accession>A0A843W3G1</accession>
<dbReference type="Proteomes" id="UP000652761">
    <property type="component" value="Unassembled WGS sequence"/>
</dbReference>
<dbReference type="OrthoDB" id="1732388at2759"/>
<organism evidence="3 4">
    <name type="scientific">Colocasia esculenta</name>
    <name type="common">Wild taro</name>
    <name type="synonym">Arum esculentum</name>
    <dbReference type="NCBI Taxonomy" id="4460"/>
    <lineage>
        <taxon>Eukaryota</taxon>
        <taxon>Viridiplantae</taxon>
        <taxon>Streptophyta</taxon>
        <taxon>Embryophyta</taxon>
        <taxon>Tracheophyta</taxon>
        <taxon>Spermatophyta</taxon>
        <taxon>Magnoliopsida</taxon>
        <taxon>Liliopsida</taxon>
        <taxon>Araceae</taxon>
        <taxon>Aroideae</taxon>
        <taxon>Colocasieae</taxon>
        <taxon>Colocasia</taxon>
    </lineage>
</organism>
<keyword evidence="2" id="KW-0732">Signal</keyword>
<feature type="signal peptide" evidence="2">
    <location>
        <begin position="1"/>
        <end position="28"/>
    </location>
</feature>
<protein>
    <submittedName>
        <fullName evidence="3">Uncharacterized protein</fullName>
    </submittedName>
</protein>
<sequence length="147" mass="15833">MAAEGCPAVPVPINPVFFFIVVLTQCTAVMVHSQSQEGFISIDCGIADGAGYRDNSSGIVYVPIRFRIEVPFRARDACADSLALRLTSLRPVLWHLRACPSARCAFGLLPFPGTPILVGPLRVVSEPRVRPSSVSPDEGENGVGQRR</sequence>
<evidence type="ECO:0000313" key="4">
    <source>
        <dbReference type="Proteomes" id="UP000652761"/>
    </source>
</evidence>
<dbReference type="AlphaFoldDB" id="A0A843W3G1"/>
<evidence type="ECO:0000313" key="3">
    <source>
        <dbReference type="EMBL" id="MQM03799.1"/>
    </source>
</evidence>
<evidence type="ECO:0000256" key="1">
    <source>
        <dbReference type="SAM" id="MobiDB-lite"/>
    </source>
</evidence>
<comment type="caution">
    <text evidence="3">The sequence shown here is derived from an EMBL/GenBank/DDBJ whole genome shotgun (WGS) entry which is preliminary data.</text>
</comment>
<dbReference type="EMBL" id="NMUH01003099">
    <property type="protein sequence ID" value="MQM03799.1"/>
    <property type="molecule type" value="Genomic_DNA"/>
</dbReference>
<feature type="chain" id="PRO_5032471673" evidence="2">
    <location>
        <begin position="29"/>
        <end position="147"/>
    </location>
</feature>
<gene>
    <name evidence="3" type="ORF">Taro_036594</name>
</gene>
<feature type="region of interest" description="Disordered" evidence="1">
    <location>
        <begin position="128"/>
        <end position="147"/>
    </location>
</feature>
<proteinExistence type="predicted"/>
<keyword evidence="4" id="KW-1185">Reference proteome</keyword>
<evidence type="ECO:0000256" key="2">
    <source>
        <dbReference type="SAM" id="SignalP"/>
    </source>
</evidence>
<reference evidence="3" key="1">
    <citation type="submission" date="2017-07" db="EMBL/GenBank/DDBJ databases">
        <title>Taro Niue Genome Assembly and Annotation.</title>
        <authorList>
            <person name="Atibalentja N."/>
            <person name="Keating K."/>
            <person name="Fields C.J."/>
        </authorList>
    </citation>
    <scope>NUCLEOTIDE SEQUENCE</scope>
    <source>
        <strain evidence="3">Niue_2</strain>
        <tissue evidence="3">Leaf</tissue>
    </source>
</reference>